<evidence type="ECO:0000313" key="2">
    <source>
        <dbReference type="Proteomes" id="UP000762676"/>
    </source>
</evidence>
<feature type="non-terminal residue" evidence="1">
    <location>
        <position position="109"/>
    </location>
</feature>
<organism evidence="1 2">
    <name type="scientific">Elysia marginata</name>
    <dbReference type="NCBI Taxonomy" id="1093978"/>
    <lineage>
        <taxon>Eukaryota</taxon>
        <taxon>Metazoa</taxon>
        <taxon>Spiralia</taxon>
        <taxon>Lophotrochozoa</taxon>
        <taxon>Mollusca</taxon>
        <taxon>Gastropoda</taxon>
        <taxon>Heterobranchia</taxon>
        <taxon>Euthyneura</taxon>
        <taxon>Panpulmonata</taxon>
        <taxon>Sacoglossa</taxon>
        <taxon>Placobranchoidea</taxon>
        <taxon>Plakobranchidae</taxon>
        <taxon>Elysia</taxon>
    </lineage>
</organism>
<accession>A0AAV4FUT0</accession>
<gene>
    <name evidence="1" type="ORF">ElyMa_005820400</name>
</gene>
<dbReference type="AlphaFoldDB" id="A0AAV4FUT0"/>
<dbReference type="Proteomes" id="UP000762676">
    <property type="component" value="Unassembled WGS sequence"/>
</dbReference>
<name>A0AAV4FUT0_9GAST</name>
<keyword evidence="2" id="KW-1185">Reference proteome</keyword>
<reference evidence="1 2" key="1">
    <citation type="journal article" date="2021" name="Elife">
        <title>Chloroplast acquisition without the gene transfer in kleptoplastic sea slugs, Plakobranchus ocellatus.</title>
        <authorList>
            <person name="Maeda T."/>
            <person name="Takahashi S."/>
            <person name="Yoshida T."/>
            <person name="Shimamura S."/>
            <person name="Takaki Y."/>
            <person name="Nagai Y."/>
            <person name="Toyoda A."/>
            <person name="Suzuki Y."/>
            <person name="Arimoto A."/>
            <person name="Ishii H."/>
            <person name="Satoh N."/>
            <person name="Nishiyama T."/>
            <person name="Hasebe M."/>
            <person name="Maruyama T."/>
            <person name="Minagawa J."/>
            <person name="Obokata J."/>
            <person name="Shigenobu S."/>
        </authorList>
    </citation>
    <scope>NUCLEOTIDE SEQUENCE [LARGE SCALE GENOMIC DNA]</scope>
</reference>
<dbReference type="EMBL" id="BMAT01011682">
    <property type="protein sequence ID" value="GFR77243.1"/>
    <property type="molecule type" value="Genomic_DNA"/>
</dbReference>
<protein>
    <submittedName>
        <fullName evidence="1">Uncharacterized protein</fullName>
    </submittedName>
</protein>
<sequence length="109" mass="11753">MSCAEIEGGIFPTSMTTCDRHATRPTVHCIKLGLPPLTRDKALVTGSQHVSVASGDLRPSLWSVSVMLVRKFGYRKVTMCGGLLACLSFVLSTQSPNVVCFVLSYGLFT</sequence>
<comment type="caution">
    <text evidence="1">The sequence shown here is derived from an EMBL/GenBank/DDBJ whole genome shotgun (WGS) entry which is preliminary data.</text>
</comment>
<evidence type="ECO:0000313" key="1">
    <source>
        <dbReference type="EMBL" id="GFR77243.1"/>
    </source>
</evidence>
<proteinExistence type="predicted"/>